<dbReference type="Proteomes" id="UP000319776">
    <property type="component" value="Unassembled WGS sequence"/>
</dbReference>
<protein>
    <submittedName>
        <fullName evidence="1">Alkylphosphonate ABC transporter substrate-binidng protein</fullName>
    </submittedName>
</protein>
<dbReference type="Gene3D" id="3.40.190.190">
    <property type="entry name" value="CypI, domain 2"/>
    <property type="match status" value="1"/>
</dbReference>
<dbReference type="InterPro" id="IPR043099">
    <property type="entry name" value="CypI_dom_I"/>
</dbReference>
<sequence>MFKSKIFLTLTSLIPVSFLPVIISCQQNEKEITFAVNKPWYGDTKADFFNKVIENFNSSIDNDKDKLELKKVNYLLENIDTANNLIKGASNIATLTSLMFNQNSSNLVPIVQTMTKAFKFDKDINVYYKNGLQEDGLRKIANKVQEMFDIKPYIEWNNEQMQWNGSIYQYFYDENNELVDFYRGIIMLQGNQETIDQIKKAWDEKDWNTFRNFGIVIGKQDSASKYILPELLFKKHFNLANNKFNGFKLDQIENSSKYITGKPRDIGRGALSKFHIVFDDLGSFAYTKNYRKQGDQIIINNYYTPEDKDAKIHFLTATEPMKYNVFATLKSFNQNSRIKLANSIVNVWRNGQDDYGYRVGFNGYKVIQNPDEEVIKPYLKLFEIN</sequence>
<dbReference type="OrthoDB" id="401239at2"/>
<keyword evidence="2" id="KW-1185">Reference proteome</keyword>
<evidence type="ECO:0000313" key="1">
    <source>
        <dbReference type="EMBL" id="TPE57192.1"/>
    </source>
</evidence>
<gene>
    <name evidence="1" type="ORF">FJO69_02145</name>
</gene>
<dbReference type="NCBIfam" id="NF045838">
    <property type="entry name" value="MG289_thiam_LP"/>
    <property type="match status" value="1"/>
</dbReference>
<dbReference type="InterPro" id="IPR043100">
    <property type="entry name" value="CypI_dom_II"/>
</dbReference>
<dbReference type="Pfam" id="PF06646">
    <property type="entry name" value="CypI"/>
    <property type="match status" value="1"/>
</dbReference>
<dbReference type="RefSeq" id="WP_140781371.1">
    <property type="nucleotide sequence ID" value="NZ_VFSS01000007.1"/>
</dbReference>
<dbReference type="EMBL" id="VFSS01000007">
    <property type="protein sequence ID" value="TPE57192.1"/>
    <property type="molecule type" value="Genomic_DNA"/>
</dbReference>
<organism evidence="1 2">
    <name type="scientific">[Mycoplasma] falconis</name>
    <dbReference type="NCBI Taxonomy" id="92403"/>
    <lineage>
        <taxon>Bacteria</taxon>
        <taxon>Bacillati</taxon>
        <taxon>Mycoplasmatota</taxon>
        <taxon>Mycoplasmoidales</taxon>
        <taxon>Metamycoplasmataceae</taxon>
        <taxon>Metamycoplasma</taxon>
    </lineage>
</organism>
<dbReference type="PROSITE" id="PS51257">
    <property type="entry name" value="PROKAR_LIPOPROTEIN"/>
    <property type="match status" value="1"/>
</dbReference>
<proteinExistence type="predicted"/>
<dbReference type="InterPro" id="IPR010592">
    <property type="entry name" value="CypI"/>
</dbReference>
<name>A0A501X9J0_9BACT</name>
<dbReference type="AlphaFoldDB" id="A0A501X9J0"/>
<dbReference type="Gene3D" id="3.40.190.180">
    <property type="entry name" value="Cypl, domain I"/>
    <property type="match status" value="1"/>
</dbReference>
<accession>A0A501X9J0</accession>
<evidence type="ECO:0000313" key="2">
    <source>
        <dbReference type="Proteomes" id="UP000319776"/>
    </source>
</evidence>
<reference evidence="1 2" key="1">
    <citation type="submission" date="2019-06" db="EMBL/GenBank/DDBJ databases">
        <title>Mycoplasma falconis type strain whole genome sequence.</title>
        <authorList>
            <person name="Spergser J."/>
        </authorList>
    </citation>
    <scope>NUCLEOTIDE SEQUENCE [LARGE SCALE GENOMIC DNA]</scope>
    <source>
        <strain evidence="1 2">ATCC 51372</strain>
    </source>
</reference>
<comment type="caution">
    <text evidence="1">The sequence shown here is derived from an EMBL/GenBank/DDBJ whole genome shotgun (WGS) entry which is preliminary data.</text>
</comment>